<dbReference type="GO" id="GO:0006154">
    <property type="term" value="P:adenosine catabolic process"/>
    <property type="evidence" value="ECO:0007669"/>
    <property type="project" value="TreeGrafter"/>
</dbReference>
<protein>
    <recommendedName>
        <fullName evidence="3">adenosine deaminase</fullName>
        <ecNumber evidence="3">3.5.4.4</ecNumber>
    </recommendedName>
</protein>
<evidence type="ECO:0000256" key="4">
    <source>
        <dbReference type="ARBA" id="ARBA00022723"/>
    </source>
</evidence>
<dbReference type="GO" id="GO:0046103">
    <property type="term" value="P:inosine biosynthetic process"/>
    <property type="evidence" value="ECO:0007669"/>
    <property type="project" value="TreeGrafter"/>
</dbReference>
<dbReference type="InterPro" id="IPR006330">
    <property type="entry name" value="Ado/ade_deaminase"/>
</dbReference>
<dbReference type="InterPro" id="IPR032466">
    <property type="entry name" value="Metal_Hydrolase"/>
</dbReference>
<sequence length="175" mass="19584">MRITDKLLKQLPKVELHCHLDGSLRVDSILDIAQKNNIELPTSNKVKLNKLLSIGNKRVTLEEYIARFDITLSVMQTPSALSRISYELIEDVSKENVRYIEVRYSPILHTMKGMTLEDAIISVRSGLEKGYKDFGVKSGIIICGIRHISPEASLKLADLCVKFKNKGVVGFDLAG</sequence>
<feature type="non-terminal residue" evidence="8">
    <location>
        <position position="175"/>
    </location>
</feature>
<evidence type="ECO:0000256" key="2">
    <source>
        <dbReference type="ARBA" id="ARBA00006676"/>
    </source>
</evidence>
<evidence type="ECO:0000313" key="8">
    <source>
        <dbReference type="EMBL" id="SVC22645.1"/>
    </source>
</evidence>
<evidence type="ECO:0000256" key="6">
    <source>
        <dbReference type="ARBA" id="ARBA00022833"/>
    </source>
</evidence>
<name>A0A382KGB8_9ZZZZ</name>
<dbReference type="GO" id="GO:0046872">
    <property type="term" value="F:metal ion binding"/>
    <property type="evidence" value="ECO:0007669"/>
    <property type="project" value="UniProtKB-KW"/>
</dbReference>
<dbReference type="Gene3D" id="3.20.20.140">
    <property type="entry name" value="Metal-dependent hydrolases"/>
    <property type="match status" value="1"/>
</dbReference>
<comment type="similarity">
    <text evidence="2">Belongs to the metallo-dependent hydrolases superfamily. Adenosine and AMP deaminases family.</text>
</comment>
<dbReference type="PANTHER" id="PTHR11409:SF43">
    <property type="entry name" value="ADENOSINE DEAMINASE"/>
    <property type="match status" value="1"/>
</dbReference>
<keyword evidence="6" id="KW-0862">Zinc</keyword>
<dbReference type="EMBL" id="UINC01080055">
    <property type="protein sequence ID" value="SVC22645.1"/>
    <property type="molecule type" value="Genomic_DNA"/>
</dbReference>
<dbReference type="AlphaFoldDB" id="A0A382KGB8"/>
<evidence type="ECO:0000259" key="7">
    <source>
        <dbReference type="Pfam" id="PF00962"/>
    </source>
</evidence>
<dbReference type="SUPFAM" id="SSF51556">
    <property type="entry name" value="Metallo-dependent hydrolases"/>
    <property type="match status" value="1"/>
</dbReference>
<proteinExistence type="inferred from homology"/>
<evidence type="ECO:0000256" key="5">
    <source>
        <dbReference type="ARBA" id="ARBA00022801"/>
    </source>
</evidence>
<dbReference type="Pfam" id="PF00962">
    <property type="entry name" value="A_deaminase"/>
    <property type="match status" value="1"/>
</dbReference>
<keyword evidence="5" id="KW-0378">Hydrolase</keyword>
<dbReference type="GO" id="GO:0004000">
    <property type="term" value="F:adenosine deaminase activity"/>
    <property type="evidence" value="ECO:0007669"/>
    <property type="project" value="TreeGrafter"/>
</dbReference>
<feature type="domain" description="Adenosine deaminase" evidence="7">
    <location>
        <begin position="12"/>
        <end position="175"/>
    </location>
</feature>
<evidence type="ECO:0000256" key="3">
    <source>
        <dbReference type="ARBA" id="ARBA00012784"/>
    </source>
</evidence>
<dbReference type="EC" id="3.5.4.4" evidence="3"/>
<dbReference type="PANTHER" id="PTHR11409">
    <property type="entry name" value="ADENOSINE DEAMINASE"/>
    <property type="match status" value="1"/>
</dbReference>
<reference evidence="8" key="1">
    <citation type="submission" date="2018-05" db="EMBL/GenBank/DDBJ databases">
        <authorList>
            <person name="Lanie J.A."/>
            <person name="Ng W.-L."/>
            <person name="Kazmierczak K.M."/>
            <person name="Andrzejewski T.M."/>
            <person name="Davidsen T.M."/>
            <person name="Wayne K.J."/>
            <person name="Tettelin H."/>
            <person name="Glass J.I."/>
            <person name="Rusch D."/>
            <person name="Podicherti R."/>
            <person name="Tsui H.-C.T."/>
            <person name="Winkler M.E."/>
        </authorList>
    </citation>
    <scope>NUCLEOTIDE SEQUENCE</scope>
</reference>
<comment type="cofactor">
    <cofactor evidence="1">
        <name>Zn(2+)</name>
        <dbReference type="ChEBI" id="CHEBI:29105"/>
    </cofactor>
</comment>
<evidence type="ECO:0000256" key="1">
    <source>
        <dbReference type="ARBA" id="ARBA00001947"/>
    </source>
</evidence>
<keyword evidence="4" id="KW-0479">Metal-binding</keyword>
<organism evidence="8">
    <name type="scientific">marine metagenome</name>
    <dbReference type="NCBI Taxonomy" id="408172"/>
    <lineage>
        <taxon>unclassified sequences</taxon>
        <taxon>metagenomes</taxon>
        <taxon>ecological metagenomes</taxon>
    </lineage>
</organism>
<accession>A0A382KGB8</accession>
<gene>
    <name evidence="8" type="ORF">METZ01_LOCUS275499</name>
</gene>
<dbReference type="InterPro" id="IPR001365">
    <property type="entry name" value="A_deaminase_dom"/>
</dbReference>
<dbReference type="GO" id="GO:0005829">
    <property type="term" value="C:cytosol"/>
    <property type="evidence" value="ECO:0007669"/>
    <property type="project" value="TreeGrafter"/>
</dbReference>
<dbReference type="GO" id="GO:0043103">
    <property type="term" value="P:hypoxanthine salvage"/>
    <property type="evidence" value="ECO:0007669"/>
    <property type="project" value="TreeGrafter"/>
</dbReference>